<comment type="caution">
    <text evidence="3">The sequence shown here is derived from an EMBL/GenBank/DDBJ whole genome shotgun (WGS) entry which is preliminary data.</text>
</comment>
<dbReference type="Pfam" id="PF20153">
    <property type="entry name" value="DUF6535"/>
    <property type="match status" value="1"/>
</dbReference>
<keyword evidence="1" id="KW-0812">Transmembrane</keyword>
<evidence type="ECO:0000313" key="4">
    <source>
        <dbReference type="Proteomes" id="UP000186601"/>
    </source>
</evidence>
<dbReference type="AlphaFoldDB" id="A0A2R6RHN6"/>
<feature type="transmembrane region" description="Helical" evidence="1">
    <location>
        <begin position="126"/>
        <end position="147"/>
    </location>
</feature>
<dbReference type="OrthoDB" id="2753780at2759"/>
<keyword evidence="1" id="KW-1133">Transmembrane helix</keyword>
<evidence type="ECO:0000259" key="2">
    <source>
        <dbReference type="Pfam" id="PF20153"/>
    </source>
</evidence>
<keyword evidence="1" id="KW-0472">Membrane</keyword>
<dbReference type="EMBL" id="MLYV02000260">
    <property type="protein sequence ID" value="PSS29550.1"/>
    <property type="molecule type" value="Genomic_DNA"/>
</dbReference>
<feature type="transmembrane region" description="Helical" evidence="1">
    <location>
        <begin position="73"/>
        <end position="92"/>
    </location>
</feature>
<dbReference type="STRING" id="98765.A0A2R6RHN6"/>
<evidence type="ECO:0000313" key="3">
    <source>
        <dbReference type="EMBL" id="PSS29550.1"/>
    </source>
</evidence>
<dbReference type="InterPro" id="IPR045338">
    <property type="entry name" value="DUF6535"/>
</dbReference>
<dbReference type="Proteomes" id="UP000186601">
    <property type="component" value="Unassembled WGS sequence"/>
</dbReference>
<keyword evidence="4" id="KW-1185">Reference proteome</keyword>
<feature type="domain" description="DUF6535" evidence="2">
    <location>
        <begin position="8"/>
        <end position="153"/>
    </location>
</feature>
<evidence type="ECO:0000256" key="1">
    <source>
        <dbReference type="SAM" id="Phobius"/>
    </source>
</evidence>
<sequence length="467" mass="52500">MLKVSNQAGLFSAVIATFAVESYKSLLPDDEDSSSQILLHISHQLNNLGSNSTQPPLSLPAFQPSASAVRVNILWFFSLALALVAASLSMLVKQWLREYVAIDCTSPQERIRVRHFRYAGLIRWRAFEIAAYLPVILHFALTLFFAGLVDFLRSLNSSVAWFITAFLRAWWSVSAVISFAPTFSSTCPYKIPVFQVALQEVRLALWNLWKLFPCRKRPILPKYYNSPGDERGVRRDQNFDIPAIITADKLVTDEDFMGWPLISCVQGYDVLRQAIGHRLQCKVSSLENPIDFGRRRSKFLGPLSTLALDTLGTALEDSATILEHRSVGLDTEDIEEVQKRILGKGPEFVREYLTLLSTPFAGAFSGIDDPEIAHRMIFAPQDILRHDEVNSTHLCRHILYALLDQDDSWLTTGAARTGTQDVLSALAAAIERRRRQGNLLPFDDPDAMTCGAFCAGTWSHLRQKIRE</sequence>
<proteinExistence type="predicted"/>
<organism evidence="3 4">
    <name type="scientific">Hermanssonia centrifuga</name>
    <dbReference type="NCBI Taxonomy" id="98765"/>
    <lineage>
        <taxon>Eukaryota</taxon>
        <taxon>Fungi</taxon>
        <taxon>Dikarya</taxon>
        <taxon>Basidiomycota</taxon>
        <taxon>Agaricomycotina</taxon>
        <taxon>Agaricomycetes</taxon>
        <taxon>Polyporales</taxon>
        <taxon>Meruliaceae</taxon>
        <taxon>Hermanssonia</taxon>
    </lineage>
</organism>
<protein>
    <recommendedName>
        <fullName evidence="2">DUF6535 domain-containing protein</fullName>
    </recommendedName>
</protein>
<gene>
    <name evidence="3" type="ORF">PHLCEN_2v2962</name>
</gene>
<reference evidence="3 4" key="1">
    <citation type="submission" date="2018-02" db="EMBL/GenBank/DDBJ databases">
        <title>Genome sequence of the basidiomycete white-rot fungus Phlebia centrifuga.</title>
        <authorList>
            <person name="Granchi Z."/>
            <person name="Peng M."/>
            <person name="de Vries R.P."/>
            <person name="Hilden K."/>
            <person name="Makela M.R."/>
            <person name="Grigoriev I."/>
            <person name="Riley R."/>
        </authorList>
    </citation>
    <scope>NUCLEOTIDE SEQUENCE [LARGE SCALE GENOMIC DNA]</scope>
    <source>
        <strain evidence="3 4">FBCC195</strain>
    </source>
</reference>
<feature type="transmembrane region" description="Helical" evidence="1">
    <location>
        <begin position="159"/>
        <end position="180"/>
    </location>
</feature>
<accession>A0A2R6RHN6</accession>
<name>A0A2R6RHN6_9APHY</name>